<dbReference type="PANTHER" id="PTHR11730:SF60">
    <property type="entry name" value="RH50, ISOFORM D"/>
    <property type="match status" value="1"/>
</dbReference>
<dbReference type="GO" id="GO:0005886">
    <property type="term" value="C:plasma membrane"/>
    <property type="evidence" value="ECO:0007669"/>
    <property type="project" value="InterPro"/>
</dbReference>
<protein>
    <submittedName>
        <fullName evidence="9">Ammonium transporter Rh type A-like isoform X1</fullName>
    </submittedName>
</protein>
<sequence>MVWFRGKLSLILCSLQGTFIAIYALYMEHTDVESEFSYAVFQDVQGLLYLGIGFLLTFLKRHAFSGISFNLLATALGVQWAWIVQGFVGPEGVVSNKIKMDYSTLVDGDFAVANVLISYCAVFGKISHIQLVVMTIVEILVAELNEFVGIHILKALDSGDAIYIHLFSAFFGLSVSRVLYKKEIQESSKETSDYNSDIFALLGTIILWIYWPSFIGSVGTGLLQQKIVANTLMSLCASTVAVFAVSSLVDKKGKLEISHIQNATLAGGVVISACVDVIQKPYQAQILGFIGGTVSVLGFKYLQPVLLKKMKIHDTGGVNNLHALPGIVSGLAGFVFAVLATEENYGTRLYELYPARRNDTENRTAWQQGYYQLAVIGSTMGISIIGGIFTGILLKLPIWNEPDAENLFDDKQSWCLTEKNDQTLDKSIKAETSTFTSTELFIINNQ</sequence>
<name>A0A6P7TBN8_9MOLL</name>
<dbReference type="SUPFAM" id="SSF111352">
    <property type="entry name" value="Ammonium transporter"/>
    <property type="match status" value="1"/>
</dbReference>
<dbReference type="GO" id="GO:0097272">
    <property type="term" value="P:ammonium homeostasis"/>
    <property type="evidence" value="ECO:0007669"/>
    <property type="project" value="TreeGrafter"/>
</dbReference>
<proteinExistence type="inferred from homology"/>
<evidence type="ECO:0000256" key="1">
    <source>
        <dbReference type="ARBA" id="ARBA00004141"/>
    </source>
</evidence>
<dbReference type="InterPro" id="IPR029020">
    <property type="entry name" value="Ammonium/urea_transptr"/>
</dbReference>
<keyword evidence="5 6" id="KW-0472">Membrane</keyword>
<reference evidence="9" key="1">
    <citation type="submission" date="2025-08" db="UniProtKB">
        <authorList>
            <consortium name="RefSeq"/>
        </authorList>
    </citation>
    <scope>IDENTIFICATION</scope>
</reference>
<feature type="transmembrane region" description="Helical" evidence="6">
    <location>
        <begin position="227"/>
        <end position="248"/>
    </location>
</feature>
<feature type="transmembrane region" description="Helical" evidence="6">
    <location>
        <begin position="370"/>
        <end position="394"/>
    </location>
</feature>
<organism evidence="8 9">
    <name type="scientific">Octopus sinensis</name>
    <name type="common">East Asian common octopus</name>
    <dbReference type="NCBI Taxonomy" id="2607531"/>
    <lineage>
        <taxon>Eukaryota</taxon>
        <taxon>Metazoa</taxon>
        <taxon>Spiralia</taxon>
        <taxon>Lophotrochozoa</taxon>
        <taxon>Mollusca</taxon>
        <taxon>Cephalopoda</taxon>
        <taxon>Coleoidea</taxon>
        <taxon>Octopodiformes</taxon>
        <taxon>Octopoda</taxon>
        <taxon>Incirrata</taxon>
        <taxon>Octopodidae</taxon>
        <taxon>Octopus</taxon>
    </lineage>
</organism>
<dbReference type="RefSeq" id="XP_029647725.1">
    <property type="nucleotide sequence ID" value="XM_029791865.2"/>
</dbReference>
<keyword evidence="4 6" id="KW-1133">Transmembrane helix</keyword>
<evidence type="ECO:0000313" key="9">
    <source>
        <dbReference type="RefSeq" id="XP_029647725.1"/>
    </source>
</evidence>
<evidence type="ECO:0000313" key="8">
    <source>
        <dbReference type="Proteomes" id="UP000515154"/>
    </source>
</evidence>
<feature type="domain" description="Ammonium transporter AmtB-like" evidence="7">
    <location>
        <begin position="16"/>
        <end position="401"/>
    </location>
</feature>
<evidence type="ECO:0000256" key="3">
    <source>
        <dbReference type="ARBA" id="ARBA00022692"/>
    </source>
</evidence>
<dbReference type="GO" id="GO:0008519">
    <property type="term" value="F:ammonium channel activity"/>
    <property type="evidence" value="ECO:0007669"/>
    <property type="project" value="InterPro"/>
</dbReference>
<dbReference type="Proteomes" id="UP000515154">
    <property type="component" value="Linkage group LG18"/>
</dbReference>
<feature type="transmembrane region" description="Helical" evidence="6">
    <location>
        <begin position="71"/>
        <end position="88"/>
    </location>
</feature>
<accession>A0A6P7TBN8</accession>
<feature type="transmembrane region" description="Helical" evidence="6">
    <location>
        <begin position="38"/>
        <end position="59"/>
    </location>
</feature>
<evidence type="ECO:0000256" key="5">
    <source>
        <dbReference type="ARBA" id="ARBA00023136"/>
    </source>
</evidence>
<gene>
    <name evidence="9" type="primary">LOC115221664</name>
</gene>
<feature type="transmembrane region" description="Helical" evidence="6">
    <location>
        <begin position="162"/>
        <end position="180"/>
    </location>
</feature>
<comment type="subcellular location">
    <subcellularLocation>
        <location evidence="1">Membrane</location>
        <topology evidence="1">Multi-pass membrane protein</topology>
    </subcellularLocation>
</comment>
<feature type="transmembrane region" description="Helical" evidence="6">
    <location>
        <begin position="7"/>
        <end position="26"/>
    </location>
</feature>
<dbReference type="KEGG" id="osn:115221664"/>
<dbReference type="AlphaFoldDB" id="A0A6P7TBN8"/>
<evidence type="ECO:0000256" key="2">
    <source>
        <dbReference type="ARBA" id="ARBA00011036"/>
    </source>
</evidence>
<dbReference type="Pfam" id="PF00909">
    <property type="entry name" value="Ammonium_transp"/>
    <property type="match status" value="1"/>
</dbReference>
<keyword evidence="3 6" id="KW-0812">Transmembrane</keyword>
<dbReference type="Gene3D" id="1.10.3430.10">
    <property type="entry name" value="Ammonium transporter AmtB like domains"/>
    <property type="match status" value="1"/>
</dbReference>
<dbReference type="InterPro" id="IPR024041">
    <property type="entry name" value="NH4_transpt_AmtB-like_dom"/>
</dbReference>
<evidence type="ECO:0000256" key="4">
    <source>
        <dbReference type="ARBA" id="ARBA00022989"/>
    </source>
</evidence>
<keyword evidence="8" id="KW-1185">Reference proteome</keyword>
<evidence type="ECO:0000259" key="7">
    <source>
        <dbReference type="Pfam" id="PF00909"/>
    </source>
</evidence>
<dbReference type="PANTHER" id="PTHR11730">
    <property type="entry name" value="AMMONIUM TRANSPORTER"/>
    <property type="match status" value="1"/>
</dbReference>
<dbReference type="PRINTS" id="PR00342">
    <property type="entry name" value="RHESUSRHD"/>
</dbReference>
<feature type="transmembrane region" description="Helical" evidence="6">
    <location>
        <begin position="323"/>
        <end position="341"/>
    </location>
</feature>
<evidence type="ECO:0000256" key="6">
    <source>
        <dbReference type="SAM" id="Phobius"/>
    </source>
</evidence>
<dbReference type="InterPro" id="IPR002229">
    <property type="entry name" value="RhesusRHD"/>
</dbReference>
<comment type="similarity">
    <text evidence="2">Belongs to the ammonium transporter (TC 2.A.49) family. Rh subfamily.</text>
</comment>